<evidence type="ECO:0000259" key="8">
    <source>
        <dbReference type="PROSITE" id="PS51484"/>
    </source>
</evidence>
<feature type="chain" id="PRO_5035720567" description="Fibrocystin-L" evidence="7">
    <location>
        <begin position="21"/>
        <end position="3775"/>
    </location>
</feature>
<comment type="caution">
    <text evidence="10">The sequence shown here is derived from an EMBL/GenBank/DDBJ whole genome shotgun (WGS) entry which is preliminary data.</text>
</comment>
<dbReference type="Proteomes" id="UP000688137">
    <property type="component" value="Unassembled WGS sequence"/>
</dbReference>
<dbReference type="InterPro" id="IPR019316">
    <property type="entry name" value="G8_domain"/>
</dbReference>
<dbReference type="InterPro" id="IPR052387">
    <property type="entry name" value="Fibrocystin"/>
</dbReference>
<keyword evidence="2 7" id="KW-0732">Signal</keyword>
<keyword evidence="6" id="KW-1133">Transmembrane helix</keyword>
<dbReference type="InterPro" id="IPR002909">
    <property type="entry name" value="IPT_dom"/>
</dbReference>
<evidence type="ECO:0000313" key="11">
    <source>
        <dbReference type="Proteomes" id="UP000688137"/>
    </source>
</evidence>
<dbReference type="CDD" id="cd00603">
    <property type="entry name" value="IPT_PCSR"/>
    <property type="match status" value="3"/>
</dbReference>
<evidence type="ECO:0000256" key="5">
    <source>
        <dbReference type="SAM" id="MobiDB-lite"/>
    </source>
</evidence>
<evidence type="ECO:0000256" key="2">
    <source>
        <dbReference type="ARBA" id="ARBA00022729"/>
    </source>
</evidence>
<evidence type="ECO:0000256" key="1">
    <source>
        <dbReference type="ARBA" id="ARBA00004196"/>
    </source>
</evidence>
<evidence type="ECO:0000259" key="9">
    <source>
        <dbReference type="PROSITE" id="PS51820"/>
    </source>
</evidence>
<keyword evidence="4" id="KW-0325">Glycoprotein</keyword>
<accession>A0A8S1MQS6</accession>
<comment type="subcellular location">
    <subcellularLocation>
        <location evidence="1">Cell envelope</location>
    </subcellularLocation>
</comment>
<evidence type="ECO:0000313" key="10">
    <source>
        <dbReference type="EMBL" id="CAD8082818.1"/>
    </source>
</evidence>
<dbReference type="PANTHER" id="PTHR46769:SF2">
    <property type="entry name" value="FIBROCYSTIN-L ISOFORM 2 PRECURSOR-RELATED"/>
    <property type="match status" value="1"/>
</dbReference>
<feature type="domain" description="PA14" evidence="9">
    <location>
        <begin position="320"/>
        <end position="493"/>
    </location>
</feature>
<feature type="domain" description="G8" evidence="8">
    <location>
        <begin position="2688"/>
        <end position="2812"/>
    </location>
</feature>
<proteinExistence type="predicted"/>
<dbReference type="InterPro" id="IPR055401">
    <property type="entry name" value="CEMIP_beta-hel_dom"/>
</dbReference>
<dbReference type="PROSITE" id="PS51820">
    <property type="entry name" value="PA14"/>
    <property type="match status" value="1"/>
</dbReference>
<keyword evidence="11" id="KW-1185">Reference proteome</keyword>
<keyword evidence="6" id="KW-0472">Membrane</keyword>
<feature type="domain" description="G8" evidence="8">
    <location>
        <begin position="1863"/>
        <end position="1982"/>
    </location>
</feature>
<feature type="region of interest" description="Disordered" evidence="5">
    <location>
        <begin position="3634"/>
        <end position="3672"/>
    </location>
</feature>
<evidence type="ECO:0000256" key="6">
    <source>
        <dbReference type="SAM" id="Phobius"/>
    </source>
</evidence>
<keyword evidence="6" id="KW-0812">Transmembrane</keyword>
<evidence type="ECO:0000256" key="7">
    <source>
        <dbReference type="SAM" id="SignalP"/>
    </source>
</evidence>
<reference evidence="10" key="1">
    <citation type="submission" date="2021-01" db="EMBL/GenBank/DDBJ databases">
        <authorList>
            <consortium name="Genoscope - CEA"/>
            <person name="William W."/>
        </authorList>
    </citation>
    <scope>NUCLEOTIDE SEQUENCE</scope>
</reference>
<feature type="transmembrane region" description="Helical" evidence="6">
    <location>
        <begin position="3719"/>
        <end position="3740"/>
    </location>
</feature>
<feature type="signal peptide" evidence="7">
    <location>
        <begin position="1"/>
        <end position="20"/>
    </location>
</feature>
<evidence type="ECO:0000256" key="3">
    <source>
        <dbReference type="ARBA" id="ARBA00022737"/>
    </source>
</evidence>
<dbReference type="CDD" id="cd00102">
    <property type="entry name" value="IPT"/>
    <property type="match status" value="2"/>
</dbReference>
<dbReference type="SMART" id="SM00429">
    <property type="entry name" value="IPT"/>
    <property type="match status" value="4"/>
</dbReference>
<dbReference type="PROSITE" id="PS51484">
    <property type="entry name" value="G8"/>
    <property type="match status" value="2"/>
</dbReference>
<dbReference type="Pfam" id="PF01833">
    <property type="entry name" value="TIG"/>
    <property type="match status" value="6"/>
</dbReference>
<dbReference type="Pfam" id="PF10162">
    <property type="entry name" value="G8"/>
    <property type="match status" value="2"/>
</dbReference>
<protein>
    <recommendedName>
        <fullName evidence="12">Fibrocystin-L</fullName>
    </recommendedName>
</protein>
<keyword evidence="3" id="KW-0677">Repeat</keyword>
<dbReference type="PANTHER" id="PTHR46769">
    <property type="entry name" value="POLYCYSTIC KIDNEY AND HEPATIC DISEASE 1 (AUTOSOMAL RECESSIVE)-LIKE 1"/>
    <property type="match status" value="1"/>
</dbReference>
<evidence type="ECO:0000256" key="4">
    <source>
        <dbReference type="ARBA" id="ARBA00023180"/>
    </source>
</evidence>
<dbReference type="EMBL" id="CAJJDM010000071">
    <property type="protein sequence ID" value="CAD8082818.1"/>
    <property type="molecule type" value="Genomic_DNA"/>
</dbReference>
<dbReference type="SMART" id="SM01225">
    <property type="entry name" value="G8"/>
    <property type="match status" value="2"/>
</dbReference>
<organism evidence="10 11">
    <name type="scientific">Paramecium primaurelia</name>
    <dbReference type="NCBI Taxonomy" id="5886"/>
    <lineage>
        <taxon>Eukaryota</taxon>
        <taxon>Sar</taxon>
        <taxon>Alveolata</taxon>
        <taxon>Ciliophora</taxon>
        <taxon>Intramacronucleata</taxon>
        <taxon>Oligohymenophorea</taxon>
        <taxon>Peniculida</taxon>
        <taxon>Parameciidae</taxon>
        <taxon>Paramecium</taxon>
    </lineage>
</organism>
<dbReference type="InterPro" id="IPR037524">
    <property type="entry name" value="PA14/GLEYA"/>
</dbReference>
<evidence type="ECO:0008006" key="12">
    <source>
        <dbReference type="Google" id="ProtNLM"/>
    </source>
</evidence>
<gene>
    <name evidence="10" type="ORF">PPRIM_AZ9-3.1.T0680175</name>
</gene>
<name>A0A8S1MQS6_PARPR</name>
<sequence>MLLRILTTIQVLLMQNFVKAMLDASKDSTNDAVVILAVSTILGKENSIPIGSLMGGTTLYMKVLGLDQTASNNAVYVGKYPCIISDKGVNGLFLNCKTTKSNPNDHNLLNLKIMVKVLDKPDSICTFSYTYCHFSYTPQNTPKLFYVTPRSNYPRMFSYWRAKWVISSNAVEYLEGQFMGSNRCDRFSIQDLYPKQINYQDDKVVCQVSAEIQAGYYDYTIKSQNGYQINSIGLKQKKVYSDRMYNSKVVPIITGLNTNFASPEGQILEIFGFGFSPLAHQHRVKISGQSESIEVLSSTPTSIKVKIPKIQNQLENSIYIQGSGLHYTRWNISGLNFNCGSFRQQIITNMAQLDGRIKFDGIYPEPDVQSTFGEQYGQYFRGFLKAPFTGVYRFYISSDNCAQFYIQKTEIFKPIRPDNPIAASNWNPYRNYWFESLSYTSAIKSISQPITLEADNFYYIEVYHINEISEGHLTLSMEIESETRKSNSLNSIYQIQTTYTPIKEVIEFTLYNQNENTLLKGNYRLRFTYGIQKTPQIDTFYIYTSSELTASSSANAMKNAIQSSGAPYYITVISTKLDNNGNTLDDTVISFAGYKYTITFDSHRGSQIYRALPKIVQSTLNGGIIGSTVECIQEPADPISGSFQLSMIINGQETLFQVTDNDYDLKFDVSTTIISNNIEKLTGQSPFVWTVGQPQDGQKWFIVFRTYFEGLDDFRVSNNLLVSGNGDVSISLTKVQPDSNNILFEPIPNELLFTYSQNPQIQVEVQYQLVDESNGNIIENEFILAGCQKQSICDLTLSDQKTPTLKSYSISGSLLSLSLQEGVDLTITTINIDIEYAGADCTNIQIINYASPYTITCNLEQLNGLNIKEAGEKQIPIIHHKDIGFSKIDQSIIGENVDLYISSIQPNFASSDGGTTITINGKGFPKNLNRDFIFQIDNQNIKPLSISNTQLIFIAPKQISGGIGSIQLQFNSKIAKGLFTYDESLRIQVTSLQFYQKSPVFKGEMTITGVNFGNIIEDIKVTLIGNKSYNAKVLSITDTQIKVYLRGGMPGKYRIIVTRNNYGDSYANNDDNLFQYIIPINSVTLEDGISQAKGSEAGGTIIKITGSNFVQGQTLVFIGRAVNWICEIDETRFTSEIIYCRVPAKNEFYTQEPQLVIVTLQITLESTCLDNTNNCQFTYDNQLTPKLDSYPESVTQYTGSRILTEEDHSKPDYQKLIQRKRFLWTDESKEKGNNHILHVGKSSRRDMLTSTELVLNQQKTYKPGDIETLSGIGLTSTVSVVFKGPITQTVTTNLIDNTFTYTIPNLPQGYYTTYILTQNGYADKIWISIIELSITTIDNAAIGGQILTINGIGFNANQHPNVKIGSTICTELQVISSVQIKCRMTRQSGTSAIVTLTQLPSENNSATPYTVEFTLTIKSQQNSPVITSINGVVYNNNKKANVVQTGNLVLVFSGSMLRGSSVLVILEYMSNKISGVVSELSDTAVTSTFTDIPAGVYSINIIIDNNYGYFIDLTQQTLIVNTDIPVSNNPTISYVGGAIITFTGKGFDQNTHFTSVSLCGFNCPITQASYTTLSCETPKLLTKSVFNQYSRLQEPPRYIKPSEVLLFTDSGSSISSFFDLQQSTYYSSSSASNCFIEVDFGKSRVLKLHQLRYLPRIDIQAIILKGSVFQYTTDGILWQTILTVDQTVHTGWNIYVPPVDISDIKAIRLFDSQGVTGSSCQLAEIELKGWVLSNSNNDYIIPTLCDADIIINGYEIDTISGQAIYSSSSVPIVNTVDPQSGRFSEEAVITISGTGFINGQTTVSIDGVSCNIQSVSETQIICQTGIKDLDQTQLNGIFQVRVNGNLAVNNQQFIYATKWSDINTWGGYEYPGDGDSVIVNAGQTLIVDVQTPKLMQVLVEGTLTFSDDLDTSMDAHYIIIREGKFNIGTDSIAHQHKVQITLHGNEEDVQMPEMGNKVLGCHQCQLTIHGKERIPTWTLLSTTVQAGATQIKVDDQVDWQIGEQIIITSSEVQHLQSEKRYITAISEDKKTLHLDSPLQYKHYSEVETFGDEQFPMKVEVALLTRNIVIQGEQSPLKHGYHLMIHGRAEKGTVGKISYAEFKYGGQPRIIGRYPIHFHLNGEVDDSYVFGNSIHDCYARCLTIHGVHYLKVQKNVCYNTFGHAIFLEDGIETNNIIEDNLVTNTKQSWIMLQTDISVSTYWITNPQNILRRNRSGGSEWYGFWYEIKTNPDGPSATSDICPPGLNILEFKDNWSHSNGKFGLRIFQMAPRQFPCRDIANWANSQPYIDNPSLQAVFETFRTWKNDECGILAEELGNIYFKDIMIADSRFAGFQSHKTNYSYEGAVLDNALIIGKSNNNAQPDAYYKGSRAIVVPRTNGFLAKNIRMYNFGSYSALIESCSTCWHDLMWVQGGKNTHFINIKAYNSDSANRIYWQKHRREIFWDLDGSFTNVDGGAYIIPYKKHIDGIPGCVIHLEDYWDNSIICAMNQVTIRDVLVNNPMPEYDFQGVDMKLYRLDSTNLAVKMDPLINENKYIEAETMKPMKNLDGASSFVSVFATGFIYNVHFKFGASDPLSMGIFASPYFTETDKAVILRFNYSSNRETFDIMRHIDKTFPITYTQLQSIPDTNLCNQGDWFNDRSNKLFFLCLSGKNKKKYEYVEVRGVICRKECDSLGDVPQESEYRYWSNPATWIDNKVPVDGDSPIIQAGYQVMLDVDTPKLINLTILGTLMFDDKRLSTKLEAERIWVRSGKLLAGNATYPFPGKINIILNGEFGDSPLVIDSNLDVGNKVLAVTKAMELYSTPPGTVWTRLTVYANAGTTIITVQQCIDWIIGDEIVFGPSGTDPDQREKRIISAISGCVITLDKALEFDHYGSPSVTVDKPGIGQLDMRSLVGHLTRKIKIEGGPSIHGLGCRVLIYQFEEPEANLGFPRRGYTILHGVEFNNCGQYDTSRSGLDFRNLNSEIIKTPSEVIGCSFHDTTGMLMTIQSSQYIIVKNNIFFTGIKALVQINDSQFVKFQNNALIYVKKRVIQQESKFNWAVLGNFIYMDGTQMIRDIVDISGNVGQGSQDTGFFVMGTKCEDAQKSSLYNNHCSSSILACFAIRQASKNCTYSQGLIAYHSEVGIMYAVQSENVQLDNSIVAENKRGMALQLGSWNFYENNIKLTNIFISALARPDCIKCYQASQNPNCNSIIGVQMGSVTLTAFPPIDTGPSSEYDIICKPQKIDLKVYMNNIEFNNFRLSYENIPQCGLNAAFRQHPGAHDMLGQHYLANSQCTNCEFNALLYKTLNPNIHTLGWFGGCGTFECPGLINFLIEDQTGHFFGKVSQAIGNNTYIGPNVTYCTRQEAWNGYWCLGRQITTVGFMSVAPDYNKRLYSPIKLDDGKFFNEINSQMEWHWSGAEPKNLRESKFVALIPSNTIVNMSNAGMNPTASEYQLSKRYESGSPEDFVILKWQFQVPQVIQVSVGRKVILPGMTTKSQHHNLMDMTDQCGANNYFYQNNTIHFVINGQIGCKVKITLKNTLQISTRLEVTSEQFFGDKFLQYAIAQLGGDPFNYFIIGIKKSSRRFLDETISHQVTVDWTIVDNVEIGSSDSNYSYQYLEDFATKLEFFNPPPYIGTVLEQSTTINILRNLTFPSTEPTSQTLQTPEATNTNPGNTDFNKNNENNQGSINDNQHNDTEIALTQDEPIYQQQNNENTYNNTTGTIQKSIKQTETSSNTVEIVVSVICSVVGVSIIIAALIYYKKIKLAKLIANRNQKVDNEFFKVNLTEQNHQQQMD</sequence>
<dbReference type="Pfam" id="PF24606">
    <property type="entry name" value="CEMIP_beta-hel"/>
    <property type="match status" value="1"/>
</dbReference>
<feature type="compositionally biased region" description="Polar residues" evidence="5">
    <location>
        <begin position="3634"/>
        <end position="3671"/>
    </location>
</feature>
<dbReference type="OMA" id="SEYDIIC"/>